<dbReference type="Proteomes" id="UP001501479">
    <property type="component" value="Unassembled WGS sequence"/>
</dbReference>
<evidence type="ECO:0000313" key="1">
    <source>
        <dbReference type="EMBL" id="GAA3722324.1"/>
    </source>
</evidence>
<keyword evidence="2" id="KW-1185">Reference proteome</keyword>
<dbReference type="EMBL" id="BAABDS010000051">
    <property type="protein sequence ID" value="GAA3722324.1"/>
    <property type="molecule type" value="Genomic_DNA"/>
</dbReference>
<protein>
    <submittedName>
        <fullName evidence="1">Uncharacterized protein</fullName>
    </submittedName>
</protein>
<name>A0ABP7EQ59_9GAMM</name>
<evidence type="ECO:0000313" key="2">
    <source>
        <dbReference type="Proteomes" id="UP001501479"/>
    </source>
</evidence>
<accession>A0ABP7EQ59</accession>
<comment type="caution">
    <text evidence="1">The sequence shown here is derived from an EMBL/GenBank/DDBJ whole genome shotgun (WGS) entry which is preliminary data.</text>
</comment>
<organism evidence="1 2">
    <name type="scientific">Oceanisphaera sediminis</name>
    <dbReference type="NCBI Taxonomy" id="981381"/>
    <lineage>
        <taxon>Bacteria</taxon>
        <taxon>Pseudomonadati</taxon>
        <taxon>Pseudomonadota</taxon>
        <taxon>Gammaproteobacteria</taxon>
        <taxon>Aeromonadales</taxon>
        <taxon>Aeromonadaceae</taxon>
        <taxon>Oceanisphaera</taxon>
    </lineage>
</organism>
<proteinExistence type="predicted"/>
<reference evidence="2" key="1">
    <citation type="journal article" date="2019" name="Int. J. Syst. Evol. Microbiol.">
        <title>The Global Catalogue of Microorganisms (GCM) 10K type strain sequencing project: providing services to taxonomists for standard genome sequencing and annotation.</title>
        <authorList>
            <consortium name="The Broad Institute Genomics Platform"/>
            <consortium name="The Broad Institute Genome Sequencing Center for Infectious Disease"/>
            <person name="Wu L."/>
            <person name="Ma J."/>
        </authorList>
    </citation>
    <scope>NUCLEOTIDE SEQUENCE [LARGE SCALE GENOMIC DNA]</scope>
    <source>
        <strain evidence="2">JCM 17329</strain>
    </source>
</reference>
<gene>
    <name evidence="1" type="ORF">GCM10022421_33790</name>
</gene>
<sequence>MRGKGGGSKPALCLEIGAELLLPLGSGKTDMTVDYRQGEAGWGGAVQRLTASKTLCPGAVLLR</sequence>